<keyword evidence="2" id="KW-1185">Reference proteome</keyword>
<dbReference type="InterPro" id="IPR025446">
    <property type="entry name" value="Antirep_AbbA"/>
</dbReference>
<dbReference type="EMBL" id="JAIQUM010000001">
    <property type="protein sequence ID" value="MBZ5748836.1"/>
    <property type="molecule type" value="Genomic_DNA"/>
</dbReference>
<dbReference type="Pfam" id="PF14156">
    <property type="entry name" value="AbbA_antirepres"/>
    <property type="match status" value="1"/>
</dbReference>
<evidence type="ECO:0000313" key="2">
    <source>
        <dbReference type="Proteomes" id="UP001165287"/>
    </source>
</evidence>
<proteinExistence type="predicted"/>
<dbReference type="Proteomes" id="UP001165287">
    <property type="component" value="Unassembled WGS sequence"/>
</dbReference>
<organism evidence="1 2">
    <name type="scientific">Metabacillus rhizolycopersici</name>
    <dbReference type="NCBI Taxonomy" id="2875709"/>
    <lineage>
        <taxon>Bacteria</taxon>
        <taxon>Bacillati</taxon>
        <taxon>Bacillota</taxon>
        <taxon>Bacilli</taxon>
        <taxon>Bacillales</taxon>
        <taxon>Bacillaceae</taxon>
        <taxon>Metabacillus</taxon>
    </lineage>
</organism>
<reference evidence="1" key="1">
    <citation type="submission" date="2024-05" db="EMBL/GenBank/DDBJ databases">
        <title>Metabacillus sp. nov., isolated from the rhizosphere soil of tomato plants.</title>
        <authorList>
            <person name="Ma R."/>
        </authorList>
    </citation>
    <scope>NUCLEOTIDE SEQUENCE</scope>
    <source>
        <strain evidence="1">DBTR6</strain>
    </source>
</reference>
<comment type="caution">
    <text evidence="1">The sequence shown here is derived from an EMBL/GenBank/DDBJ whole genome shotgun (WGS) entry which is preliminary data.</text>
</comment>
<evidence type="ECO:0000313" key="1">
    <source>
        <dbReference type="EMBL" id="MBZ5748836.1"/>
    </source>
</evidence>
<dbReference type="RefSeq" id="WP_111615185.1">
    <property type="nucleotide sequence ID" value="NZ_JAIQUM010000001.1"/>
</dbReference>
<sequence>MENEIEKLTSDDQKILLEVLFNQHYEIEIISSELNDIESGEKSVDKDTYRQLVSLYDRFRQK</sequence>
<gene>
    <name evidence="1" type="primary">abbA</name>
    <name evidence="1" type="ORF">K9V48_00865</name>
</gene>
<accession>A0ABS7UKI7</accession>
<name>A0ABS7UKI7_9BACI</name>
<dbReference type="Gene3D" id="1.10.287.3030">
    <property type="match status" value="1"/>
</dbReference>
<protein>
    <submittedName>
        <fullName evidence="1">Antirepressor AbbA</fullName>
    </submittedName>
</protein>